<dbReference type="STRING" id="643867.Ftrac_0915"/>
<sequence length="326" mass="38282">MLFNKLKLIFRKEVHKPIFFVSLVLVCLYTNKICAQEWNSKGNSLKYYVSGGISLQFGSHQNRVGLSLSSTFGQSYANVSFQYNFFYTFKDFGYYENSFQHIAGIKLATAFDRRPIIFRAISNSPFSSRAFYQFHYFYRYYFNNWNTSQPTGEIGLNFGHFFLLHENDLLAAETVDKFRTAALRIGYQDSLQSIASSFLFWTGNKDDPDTKRVNSSDFSRYGYFDLSDTPYGKYSHGILAIDYTRQLPFGNQLRISSGYDHEKIRNLIQNKFMHDLPIWPRRWNTAKSRHVPMVDKDGNSYLFKEHQELREGKFYWGVFINGSDFY</sequence>
<dbReference type="InterPro" id="IPR029115">
    <property type="entry name" value="Ntox23"/>
</dbReference>
<feature type="domain" description="Bacterial toxin 23" evidence="1">
    <location>
        <begin position="79"/>
        <end position="275"/>
    </location>
</feature>
<protein>
    <recommendedName>
        <fullName evidence="1">Bacterial toxin 23 domain-containing protein</fullName>
    </recommendedName>
</protein>
<name>E4TTK0_MARTH</name>
<dbReference type="Pfam" id="PF15528">
    <property type="entry name" value="Ntox23"/>
    <property type="match status" value="1"/>
</dbReference>
<dbReference type="EMBL" id="CP002349">
    <property type="protein sequence ID" value="ADR20917.1"/>
    <property type="molecule type" value="Genomic_DNA"/>
</dbReference>
<dbReference type="OrthoDB" id="6225685at2"/>
<evidence type="ECO:0000313" key="2">
    <source>
        <dbReference type="EMBL" id="ADR20917.1"/>
    </source>
</evidence>
<organism evidence="2 3">
    <name type="scientific">Marivirga tractuosa (strain ATCC 23168 / DSM 4126 / NBRC 15989 / NCIMB 1408 / VKM B-1430 / H-43)</name>
    <name type="common">Microscilla tractuosa</name>
    <name type="synonym">Flexibacter tractuosus</name>
    <dbReference type="NCBI Taxonomy" id="643867"/>
    <lineage>
        <taxon>Bacteria</taxon>
        <taxon>Pseudomonadati</taxon>
        <taxon>Bacteroidota</taxon>
        <taxon>Cytophagia</taxon>
        <taxon>Cytophagales</taxon>
        <taxon>Marivirgaceae</taxon>
        <taxon>Marivirga</taxon>
    </lineage>
</organism>
<dbReference type="RefSeq" id="WP_013453068.1">
    <property type="nucleotide sequence ID" value="NC_014759.1"/>
</dbReference>
<evidence type="ECO:0000259" key="1">
    <source>
        <dbReference type="Pfam" id="PF15528"/>
    </source>
</evidence>
<dbReference type="AlphaFoldDB" id="E4TTK0"/>
<dbReference type="HOGENOM" id="CLU_890614_0_0_10"/>
<evidence type="ECO:0000313" key="3">
    <source>
        <dbReference type="Proteomes" id="UP000008720"/>
    </source>
</evidence>
<dbReference type="Proteomes" id="UP000008720">
    <property type="component" value="Chromosome"/>
</dbReference>
<gene>
    <name evidence="2" type="ordered locus">Ftrac_0915</name>
</gene>
<reference evidence="2 3" key="1">
    <citation type="journal article" date="2011" name="Stand. Genomic Sci.">
        <title>Complete genome sequence of Marivirga tractuosa type strain (H-43).</title>
        <authorList>
            <person name="Pagani I."/>
            <person name="Chertkov O."/>
            <person name="Lapidus A."/>
            <person name="Lucas S."/>
            <person name="Del Rio T.G."/>
            <person name="Tice H."/>
            <person name="Copeland A."/>
            <person name="Cheng J.F."/>
            <person name="Nolan M."/>
            <person name="Saunders E."/>
            <person name="Pitluck S."/>
            <person name="Held B."/>
            <person name="Goodwin L."/>
            <person name="Liolios K."/>
            <person name="Ovchinikova G."/>
            <person name="Ivanova N."/>
            <person name="Mavromatis K."/>
            <person name="Pati A."/>
            <person name="Chen A."/>
            <person name="Palaniappan K."/>
            <person name="Land M."/>
            <person name="Hauser L."/>
            <person name="Jeffries C.D."/>
            <person name="Detter J.C."/>
            <person name="Han C."/>
            <person name="Tapia R."/>
            <person name="Ngatchou-Djao O.D."/>
            <person name="Rohde M."/>
            <person name="Goker M."/>
            <person name="Spring S."/>
            <person name="Sikorski J."/>
            <person name="Woyke T."/>
            <person name="Bristow J."/>
            <person name="Eisen J.A."/>
            <person name="Markowitz V."/>
            <person name="Hugenholtz P."/>
            <person name="Klenk H.P."/>
            <person name="Kyrpides N.C."/>
        </authorList>
    </citation>
    <scope>NUCLEOTIDE SEQUENCE [LARGE SCALE GENOMIC DNA]</scope>
    <source>
        <strain evidence="3">ATCC 23168 / DSM 4126 / NBRC 15989 / NCIMB 1408 / VKM B-1430 / H-43</strain>
    </source>
</reference>
<accession>E4TTK0</accession>
<proteinExistence type="predicted"/>
<dbReference type="KEGG" id="mtt:Ftrac_0915"/>
<keyword evidence="3" id="KW-1185">Reference proteome</keyword>
<dbReference type="eggNOG" id="ENOG5032VV1">
    <property type="taxonomic scope" value="Bacteria"/>
</dbReference>